<dbReference type="InterPro" id="IPR002524">
    <property type="entry name" value="Cation_efflux"/>
</dbReference>
<evidence type="ECO:0000256" key="1">
    <source>
        <dbReference type="ARBA" id="ARBA00004141"/>
    </source>
</evidence>
<dbReference type="InterPro" id="IPR027469">
    <property type="entry name" value="Cation_efflux_TMD_sf"/>
</dbReference>
<comment type="similarity">
    <text evidence="2">Belongs to the cation diffusion facilitator (CDF) transporter (TC 2.A.4) family. FieF subfamily.</text>
</comment>
<dbReference type="STRING" id="376489.A5892_08840"/>
<dbReference type="NCBIfam" id="TIGR01297">
    <property type="entry name" value="CDF"/>
    <property type="match status" value="1"/>
</dbReference>
<reference evidence="12 13" key="1">
    <citation type="submission" date="2016-04" db="EMBL/GenBank/DDBJ databases">
        <title>Complete Genome Sequence of Halotalea alkalilenta IHB B 13600.</title>
        <authorList>
            <person name="Swarnkar M.K."/>
            <person name="Sharma A."/>
            <person name="Kaushal K."/>
            <person name="Soni R."/>
            <person name="Rana S."/>
            <person name="Singh A.K."/>
            <person name="Gulati A."/>
        </authorList>
    </citation>
    <scope>NUCLEOTIDE SEQUENCE [LARGE SCALE GENOMIC DNA]</scope>
    <source>
        <strain evidence="12 13">IHB B 13600</strain>
    </source>
</reference>
<evidence type="ECO:0000256" key="6">
    <source>
        <dbReference type="ARBA" id="ARBA00022906"/>
    </source>
</evidence>
<keyword evidence="4" id="KW-0408">Iron</keyword>
<evidence type="ECO:0000256" key="4">
    <source>
        <dbReference type="ARBA" id="ARBA00022496"/>
    </source>
</evidence>
<dbReference type="Pfam" id="PF01545">
    <property type="entry name" value="Cation_efflux"/>
    <property type="match status" value="1"/>
</dbReference>
<dbReference type="Pfam" id="PF16916">
    <property type="entry name" value="ZT_dimer"/>
    <property type="match status" value="1"/>
</dbReference>
<proteinExistence type="inferred from homology"/>
<dbReference type="PANTHER" id="PTHR43840">
    <property type="entry name" value="MITOCHONDRIAL METAL TRANSPORTER 1-RELATED"/>
    <property type="match status" value="1"/>
</dbReference>
<dbReference type="InterPro" id="IPR036837">
    <property type="entry name" value="Cation_efflux_CTD_sf"/>
</dbReference>
<evidence type="ECO:0000256" key="5">
    <source>
        <dbReference type="ARBA" id="ARBA00022692"/>
    </source>
</evidence>
<sequence length="389" mass="43297">MPSQSSSSTASAQRREAQRVNLTTVLIDAGLAALKIIVGTLTLSSALVADGIHSLADLLTDLIVLIATHFGRRAPDRGHPYGHGRIETMASLWLGIVLLVVAGAVSWESVLRLFSVEALNAGHWAIGVTLLAMLVKEALFRWTLRVARRQRSPLLEASAWHSRSDSLSSLIVLIGLAGAQFGFYWLDPLAAIAVSILVGKIGFDTLRGASRELIDTALPEEETERLRRCALEIPELRDLHDLRARRIGADTALDVHLLVAPRLTVSEAHEIGNTVTRHLRQRFATLRDVTFHIDPENDGDERLRRQARPLPLRGEVERLLDAHWQGIEAWSRRLDMALHYRTSPCDGLRRIDIELYLCREMSPSDVARLASLADDLDWLGEIRCWRASD</sequence>
<dbReference type="EMBL" id="CP015243">
    <property type="protein sequence ID" value="ANF57556.1"/>
    <property type="molecule type" value="Genomic_DNA"/>
</dbReference>
<evidence type="ECO:0000256" key="8">
    <source>
        <dbReference type="ARBA" id="ARBA00023136"/>
    </source>
</evidence>
<feature type="domain" description="Cation efflux protein transmembrane" evidence="10">
    <location>
        <begin position="25"/>
        <end position="214"/>
    </location>
</feature>
<dbReference type="GO" id="GO:0006829">
    <property type="term" value="P:zinc ion transport"/>
    <property type="evidence" value="ECO:0007669"/>
    <property type="project" value="UniProtKB-KW"/>
</dbReference>
<dbReference type="Gene3D" id="1.20.1510.10">
    <property type="entry name" value="Cation efflux protein transmembrane domain"/>
    <property type="match status" value="1"/>
</dbReference>
<keyword evidence="3" id="KW-0813">Transport</keyword>
<dbReference type="KEGG" id="haa:A5892_08840"/>
<dbReference type="FunFam" id="1.20.1510.10:FF:000006">
    <property type="entry name" value="Divalent cation efflux transporter"/>
    <property type="match status" value="1"/>
</dbReference>
<name>A0A172YEM0_9GAMM</name>
<dbReference type="Proteomes" id="UP000077875">
    <property type="component" value="Chromosome"/>
</dbReference>
<dbReference type="SUPFAM" id="SSF161111">
    <property type="entry name" value="Cation efflux protein transmembrane domain-like"/>
    <property type="match status" value="1"/>
</dbReference>
<dbReference type="InterPro" id="IPR027470">
    <property type="entry name" value="Cation_efflux_CTD"/>
</dbReference>
<keyword evidence="6" id="KW-0864">Zinc transport</keyword>
<evidence type="ECO:0000313" key="12">
    <source>
        <dbReference type="EMBL" id="ANF57556.1"/>
    </source>
</evidence>
<keyword evidence="7 9" id="KW-1133">Transmembrane helix</keyword>
<feature type="transmembrane region" description="Helical" evidence="9">
    <location>
        <begin position="52"/>
        <end position="71"/>
    </location>
</feature>
<dbReference type="GO" id="GO:0016020">
    <property type="term" value="C:membrane"/>
    <property type="evidence" value="ECO:0007669"/>
    <property type="project" value="UniProtKB-SubCell"/>
</dbReference>
<evidence type="ECO:0000256" key="3">
    <source>
        <dbReference type="ARBA" id="ARBA00022448"/>
    </source>
</evidence>
<dbReference type="PANTHER" id="PTHR43840:SF15">
    <property type="entry name" value="MITOCHONDRIAL METAL TRANSPORTER 1-RELATED"/>
    <property type="match status" value="1"/>
</dbReference>
<evidence type="ECO:0000256" key="9">
    <source>
        <dbReference type="SAM" id="Phobius"/>
    </source>
</evidence>
<keyword evidence="6" id="KW-0862">Zinc</keyword>
<organism evidence="12 13">
    <name type="scientific">Halotalea alkalilenta</name>
    <dbReference type="NCBI Taxonomy" id="376489"/>
    <lineage>
        <taxon>Bacteria</taxon>
        <taxon>Pseudomonadati</taxon>
        <taxon>Pseudomonadota</taxon>
        <taxon>Gammaproteobacteria</taxon>
        <taxon>Oceanospirillales</taxon>
        <taxon>Halomonadaceae</taxon>
        <taxon>Halotalea</taxon>
    </lineage>
</organism>
<keyword evidence="4" id="KW-0410">Iron transport</keyword>
<dbReference type="GO" id="GO:0008324">
    <property type="term" value="F:monoatomic cation transmembrane transporter activity"/>
    <property type="evidence" value="ECO:0007669"/>
    <property type="project" value="InterPro"/>
</dbReference>
<dbReference type="RefSeq" id="WP_064122498.1">
    <property type="nucleotide sequence ID" value="NZ_CP015243.1"/>
</dbReference>
<dbReference type="InterPro" id="IPR058533">
    <property type="entry name" value="Cation_efflux_TM"/>
</dbReference>
<evidence type="ECO:0000313" key="13">
    <source>
        <dbReference type="Proteomes" id="UP000077875"/>
    </source>
</evidence>
<feature type="transmembrane region" description="Helical" evidence="9">
    <location>
        <begin position="165"/>
        <end position="186"/>
    </location>
</feature>
<evidence type="ECO:0000259" key="11">
    <source>
        <dbReference type="Pfam" id="PF16916"/>
    </source>
</evidence>
<dbReference type="GO" id="GO:0006826">
    <property type="term" value="P:iron ion transport"/>
    <property type="evidence" value="ECO:0007669"/>
    <property type="project" value="UniProtKB-KW"/>
</dbReference>
<keyword evidence="13" id="KW-1185">Reference proteome</keyword>
<protein>
    <submittedName>
        <fullName evidence="12">Uncharacterized protein</fullName>
    </submittedName>
</protein>
<feature type="transmembrane region" description="Helical" evidence="9">
    <location>
        <begin position="92"/>
        <end position="115"/>
    </location>
</feature>
<dbReference type="SUPFAM" id="SSF160240">
    <property type="entry name" value="Cation efflux protein cytoplasmic domain-like"/>
    <property type="match status" value="1"/>
</dbReference>
<accession>A0A172YEM0</accession>
<feature type="domain" description="Cation efflux protein cytoplasmic" evidence="11">
    <location>
        <begin position="218"/>
        <end position="296"/>
    </location>
</feature>
<keyword evidence="8 9" id="KW-0472">Membrane</keyword>
<evidence type="ECO:0000256" key="7">
    <source>
        <dbReference type="ARBA" id="ARBA00022989"/>
    </source>
</evidence>
<dbReference type="AlphaFoldDB" id="A0A172YEM0"/>
<feature type="transmembrane region" description="Helical" evidence="9">
    <location>
        <begin position="20"/>
        <end position="46"/>
    </location>
</feature>
<gene>
    <name evidence="12" type="ORF">A5892_08840</name>
</gene>
<keyword evidence="5 9" id="KW-0812">Transmembrane</keyword>
<evidence type="ECO:0000256" key="2">
    <source>
        <dbReference type="ARBA" id="ARBA00010212"/>
    </source>
</evidence>
<feature type="transmembrane region" description="Helical" evidence="9">
    <location>
        <begin position="121"/>
        <end position="144"/>
    </location>
</feature>
<dbReference type="InterPro" id="IPR050291">
    <property type="entry name" value="CDF_Transporter"/>
</dbReference>
<comment type="subcellular location">
    <subcellularLocation>
        <location evidence="1">Membrane</location>
        <topology evidence="1">Multi-pass membrane protein</topology>
    </subcellularLocation>
</comment>
<dbReference type="Gene3D" id="3.30.70.1350">
    <property type="entry name" value="Cation efflux protein, cytoplasmic domain"/>
    <property type="match status" value="1"/>
</dbReference>
<keyword evidence="6" id="KW-0406">Ion transport</keyword>
<evidence type="ECO:0000259" key="10">
    <source>
        <dbReference type="Pfam" id="PF01545"/>
    </source>
</evidence>